<dbReference type="RefSeq" id="WP_064991495.1">
    <property type="nucleotide sequence ID" value="NZ_CP033361.1"/>
</dbReference>
<gene>
    <name evidence="1" type="ORF">EB233_21040</name>
</gene>
<dbReference type="EMBL" id="CP033361">
    <property type="protein sequence ID" value="QKC77672.1"/>
    <property type="molecule type" value="Genomic_DNA"/>
</dbReference>
<proteinExistence type="predicted"/>
<dbReference type="AlphaFoldDB" id="A0A6M7ULG7"/>
<evidence type="ECO:0000313" key="1">
    <source>
        <dbReference type="EMBL" id="QKC77672.1"/>
    </source>
</evidence>
<dbReference type="Proteomes" id="UP000503339">
    <property type="component" value="Chromosome"/>
</dbReference>
<accession>A0A6M7ULG7</accession>
<dbReference type="KEGG" id="merd:EB233_21040"/>
<protein>
    <submittedName>
        <fullName evidence="1">Uncharacterized protein</fullName>
    </submittedName>
</protein>
<organism evidence="1 2">
    <name type="scientific">Mesorhizobium erdmanii</name>
    <dbReference type="NCBI Taxonomy" id="1777866"/>
    <lineage>
        <taxon>Bacteria</taxon>
        <taxon>Pseudomonadati</taxon>
        <taxon>Pseudomonadota</taxon>
        <taxon>Alphaproteobacteria</taxon>
        <taxon>Hyphomicrobiales</taxon>
        <taxon>Phyllobacteriaceae</taxon>
        <taxon>Mesorhizobium</taxon>
    </lineage>
</organism>
<evidence type="ECO:0000313" key="2">
    <source>
        <dbReference type="Proteomes" id="UP000503339"/>
    </source>
</evidence>
<sequence>MIFHATTRSAALGTVVSIPAMGAAALPRTSAANLNESPILAGFRRWEALRNSISFGISDNDLKRIHSGMSEIAGTMLAKPATTTHEFAAQFMVVCSGDEIEYRQAARELHAHAQALVGMTSLCAGNH</sequence>
<reference evidence="1 2" key="1">
    <citation type="submission" date="2018-10" db="EMBL/GenBank/DDBJ databases">
        <authorList>
            <person name="Perry B.J."/>
            <person name="Sullivan J.T."/>
            <person name="Murphy R.J.T."/>
            <person name="Ramsay J.P."/>
            <person name="Ronson C.W."/>
        </authorList>
    </citation>
    <scope>NUCLEOTIDE SEQUENCE [LARGE SCALE GENOMIC DNA]</scope>
    <source>
        <strain evidence="1 2">NZP2014</strain>
    </source>
</reference>
<name>A0A6M7ULG7_9HYPH</name>
<keyword evidence="2" id="KW-1185">Reference proteome</keyword>